<dbReference type="Ensembl" id="ENSEEET00000061037.1">
    <property type="protein sequence ID" value="ENSEEEP00000056737.1"/>
    <property type="gene ID" value="ENSEEEG00000027454.1"/>
</dbReference>
<dbReference type="PROSITE" id="PS50188">
    <property type="entry name" value="B302_SPRY"/>
    <property type="match status" value="1"/>
</dbReference>
<sequence length="947" mass="108128">MKQYRQRDTPLVINQQLVINYFNQNGLYTYTEVYMIKGCTGGVNTKHEVRQVEEFYPKTEETPVTLSDLFKVQSIENKQGTKVLTLGIAGVGKTVSVHKFILDWAEEKCNQDIDFIMYFPFRELNLIKDEKYSLSKLLLYCHQELHSGDEKEILNEKHQLLFILDGLDESRIPLDLHQKKVSNVNEKTTLDKLITNLINGELLPSALLWITSRPAAVSKINDQYFNLVTEIHGFNNPQKEEYFRKRIRDEDQASRIISHIKTARSLHILCHIPVVCRISATVFQKMLKEDVDMKNAPTTLTEMYLHFLLFFTDQKTKKYNTKQSTKNAVSSETKREVLDIVKLGKLAFLQLQKGQLLFYEKDLEECGIDVCEALVYSGICTQIFKQEGKIYSFVHLSFQEFLAAVFVFLTFRDEGNPLLKTPMEKMKWKLKHRLCDLLETAVDKATMSENGHLDLFLRFLLGLSLESNQRLLRSLHPELDIREESLEQTVNYIKKTIKRTKSFEETINLFHCLSELKDNSLISEIQIFLNSGDLSTQTLSSAQSSALVFVLLMSEDIQEKFELKKFRSSDKGLKELLPVLKNTRQALLSGCGLTEESCKSLTSILQTENSLRELEMNNNDLQNSGVEQLCAGLKSSHCKLEILRLSGCGLTEESCKSLTSVLQTENSSLRELEMNNNDLQNSGVEQLCAGLKSSHCELEILRLSGCLVTEEGCSSLASALRSNPSHLKELDLTYNHPGESGVKLLSARLEDPHCRLETLRYGTLVCAYACDLTLDPNTAHTRLSLSEGNRKVTCVWEQQQSYPDHPDRFDYCKQVVCRESLTGCCYWEVEWSGRAEISVTYKGIRRKGHSDDCEFGCNLKSWRLSCSNNSYIVWHNNKRTDISAPSSSNRVGVYLVWPAGTLSFYSVSSHTHTLTHLHTLHSTFTEPLYAAFGLWYYNSSVCVCELK</sequence>
<dbReference type="Gene3D" id="3.80.10.10">
    <property type="entry name" value="Ribonuclease Inhibitor"/>
    <property type="match status" value="2"/>
</dbReference>
<keyword evidence="5" id="KW-0547">Nucleotide-binding</keyword>
<keyword evidence="6" id="KW-0067">ATP-binding</keyword>
<dbReference type="Pfam" id="PF17779">
    <property type="entry name" value="WHD_NOD2"/>
    <property type="match status" value="1"/>
</dbReference>
<evidence type="ECO:0008006" key="11">
    <source>
        <dbReference type="Google" id="ProtNLM"/>
    </source>
</evidence>
<dbReference type="Pfam" id="PF14484">
    <property type="entry name" value="FISNA"/>
    <property type="match status" value="1"/>
</dbReference>
<dbReference type="InterPro" id="IPR001611">
    <property type="entry name" value="Leu-rich_rpt"/>
</dbReference>
<dbReference type="InterPro" id="IPR051261">
    <property type="entry name" value="NLR"/>
</dbReference>
<dbReference type="SUPFAM" id="SSF52540">
    <property type="entry name" value="P-loop containing nucleoside triphosphate hydrolases"/>
    <property type="match status" value="1"/>
</dbReference>
<dbReference type="CDD" id="cd16040">
    <property type="entry name" value="SPRY_PRY_SNTX"/>
    <property type="match status" value="1"/>
</dbReference>
<evidence type="ECO:0000313" key="10">
    <source>
        <dbReference type="Proteomes" id="UP000314983"/>
    </source>
</evidence>
<dbReference type="SMART" id="SM01288">
    <property type="entry name" value="FISNA"/>
    <property type="match status" value="1"/>
</dbReference>
<organism evidence="9 10">
    <name type="scientific">Electrophorus electricus</name>
    <name type="common">Electric eel</name>
    <name type="synonym">Gymnotus electricus</name>
    <dbReference type="NCBI Taxonomy" id="8005"/>
    <lineage>
        <taxon>Eukaryota</taxon>
        <taxon>Metazoa</taxon>
        <taxon>Chordata</taxon>
        <taxon>Craniata</taxon>
        <taxon>Vertebrata</taxon>
        <taxon>Euteleostomi</taxon>
        <taxon>Actinopterygii</taxon>
        <taxon>Neopterygii</taxon>
        <taxon>Teleostei</taxon>
        <taxon>Ostariophysi</taxon>
        <taxon>Gymnotiformes</taxon>
        <taxon>Gymnotoidei</taxon>
        <taxon>Gymnotidae</taxon>
        <taxon>Electrophorus</taxon>
    </lineage>
</organism>
<keyword evidence="10" id="KW-1185">Reference proteome</keyword>
<dbReference type="InterPro" id="IPR006574">
    <property type="entry name" value="PRY"/>
</dbReference>
<dbReference type="InterPro" id="IPR041267">
    <property type="entry name" value="NLRP_HD2"/>
</dbReference>
<dbReference type="SMART" id="SM00449">
    <property type="entry name" value="SPRY"/>
    <property type="match status" value="1"/>
</dbReference>
<dbReference type="AlphaFoldDB" id="A0AAY5EK62"/>
<dbReference type="Pfam" id="PF17776">
    <property type="entry name" value="NLRC4_HD2"/>
    <property type="match status" value="1"/>
</dbReference>
<dbReference type="Pfam" id="PF13516">
    <property type="entry name" value="LRR_6"/>
    <property type="match status" value="3"/>
</dbReference>
<keyword evidence="3" id="KW-0433">Leucine-rich repeat</keyword>
<evidence type="ECO:0000256" key="3">
    <source>
        <dbReference type="ARBA" id="ARBA00022614"/>
    </source>
</evidence>
<keyword evidence="2" id="KW-0963">Cytoplasm</keyword>
<evidence type="ECO:0000256" key="5">
    <source>
        <dbReference type="ARBA" id="ARBA00022741"/>
    </source>
</evidence>
<dbReference type="SUPFAM" id="SSF52047">
    <property type="entry name" value="RNI-like"/>
    <property type="match status" value="1"/>
</dbReference>
<dbReference type="GO" id="GO:0005524">
    <property type="term" value="F:ATP binding"/>
    <property type="evidence" value="ECO:0007669"/>
    <property type="project" value="UniProtKB-KW"/>
</dbReference>
<dbReference type="FunFam" id="2.60.120.920:FF:000037">
    <property type="entry name" value="Si:dkey-191j3.2"/>
    <property type="match status" value="1"/>
</dbReference>
<dbReference type="Proteomes" id="UP000314983">
    <property type="component" value="Chromosome 5"/>
</dbReference>
<dbReference type="FunFam" id="3.40.50.300:FF:000210">
    <property type="entry name" value="Si:dkey-16p6.1"/>
    <property type="match status" value="1"/>
</dbReference>
<dbReference type="PROSITE" id="PS50837">
    <property type="entry name" value="NACHT"/>
    <property type="match status" value="1"/>
</dbReference>
<evidence type="ECO:0000256" key="4">
    <source>
        <dbReference type="ARBA" id="ARBA00022737"/>
    </source>
</evidence>
<dbReference type="SMART" id="SM00589">
    <property type="entry name" value="PRY"/>
    <property type="match status" value="1"/>
</dbReference>
<keyword evidence="4" id="KW-0677">Repeat</keyword>
<reference evidence="9" key="3">
    <citation type="submission" date="2025-09" db="UniProtKB">
        <authorList>
            <consortium name="Ensembl"/>
        </authorList>
    </citation>
    <scope>IDENTIFICATION</scope>
</reference>
<proteinExistence type="predicted"/>
<dbReference type="GO" id="GO:0005737">
    <property type="term" value="C:cytoplasm"/>
    <property type="evidence" value="ECO:0007669"/>
    <property type="project" value="UniProtKB-SubCell"/>
</dbReference>
<comment type="subcellular location">
    <subcellularLocation>
        <location evidence="1">Cytoplasm</location>
    </subcellularLocation>
</comment>
<reference evidence="9" key="2">
    <citation type="submission" date="2025-08" db="UniProtKB">
        <authorList>
            <consortium name="Ensembl"/>
        </authorList>
    </citation>
    <scope>IDENTIFICATION</scope>
</reference>
<dbReference type="Gene3D" id="2.60.120.920">
    <property type="match status" value="1"/>
</dbReference>
<evidence type="ECO:0000256" key="6">
    <source>
        <dbReference type="ARBA" id="ARBA00022840"/>
    </source>
</evidence>
<dbReference type="SMART" id="SM00368">
    <property type="entry name" value="LRR_RI"/>
    <property type="match status" value="5"/>
</dbReference>
<dbReference type="PRINTS" id="PR01407">
    <property type="entry name" value="BUTYPHLNCDUF"/>
</dbReference>
<evidence type="ECO:0000256" key="1">
    <source>
        <dbReference type="ARBA" id="ARBA00004496"/>
    </source>
</evidence>
<name>A0AAY5EK62_ELEEL</name>
<dbReference type="InterPro" id="IPR001870">
    <property type="entry name" value="B30.2/SPRY"/>
</dbReference>
<dbReference type="Pfam" id="PF05729">
    <property type="entry name" value="NACHT"/>
    <property type="match status" value="1"/>
</dbReference>
<dbReference type="PANTHER" id="PTHR24106">
    <property type="entry name" value="NACHT, LRR AND CARD DOMAINS-CONTAINING"/>
    <property type="match status" value="1"/>
</dbReference>
<feature type="domain" description="NACHT" evidence="8">
    <location>
        <begin position="81"/>
        <end position="216"/>
    </location>
</feature>
<dbReference type="Pfam" id="PF13765">
    <property type="entry name" value="PRY"/>
    <property type="match status" value="1"/>
</dbReference>
<dbReference type="InterPro" id="IPR027417">
    <property type="entry name" value="P-loop_NTPase"/>
</dbReference>
<evidence type="ECO:0000256" key="2">
    <source>
        <dbReference type="ARBA" id="ARBA00022490"/>
    </source>
</evidence>
<dbReference type="InterPro" id="IPR032675">
    <property type="entry name" value="LRR_dom_sf"/>
</dbReference>
<dbReference type="Gene3D" id="3.40.50.300">
    <property type="entry name" value="P-loop containing nucleotide triphosphate hydrolases"/>
    <property type="match status" value="1"/>
</dbReference>
<accession>A0AAY5EK62</accession>
<feature type="domain" description="B30.2/SPRY" evidence="7">
    <location>
        <begin position="752"/>
        <end position="947"/>
    </location>
</feature>
<dbReference type="InterPro" id="IPR013320">
    <property type="entry name" value="ConA-like_dom_sf"/>
</dbReference>
<dbReference type="InterPro" id="IPR029495">
    <property type="entry name" value="NACHT-assoc"/>
</dbReference>
<evidence type="ECO:0000259" key="7">
    <source>
        <dbReference type="PROSITE" id="PS50188"/>
    </source>
</evidence>
<dbReference type="InterPro" id="IPR003877">
    <property type="entry name" value="SPRY_dom"/>
</dbReference>
<dbReference type="InterPro" id="IPR007111">
    <property type="entry name" value="NACHT_NTPase"/>
</dbReference>
<dbReference type="InterPro" id="IPR003879">
    <property type="entry name" value="Butyrophylin_SPRY"/>
</dbReference>
<evidence type="ECO:0000313" key="9">
    <source>
        <dbReference type="Ensembl" id="ENSEEEP00000056737.1"/>
    </source>
</evidence>
<dbReference type="GeneTree" id="ENSGT01150000286911"/>
<dbReference type="Pfam" id="PF00622">
    <property type="entry name" value="SPRY"/>
    <property type="match status" value="1"/>
</dbReference>
<dbReference type="SUPFAM" id="SSF49899">
    <property type="entry name" value="Concanavalin A-like lectins/glucanases"/>
    <property type="match status" value="1"/>
</dbReference>
<dbReference type="InterPro" id="IPR041075">
    <property type="entry name" value="NOD1/2_WH"/>
</dbReference>
<reference evidence="9 10" key="1">
    <citation type="submission" date="2020-05" db="EMBL/GenBank/DDBJ databases">
        <title>Electrophorus electricus (electric eel) genome, fEleEle1, primary haplotype.</title>
        <authorList>
            <person name="Myers G."/>
            <person name="Meyer A."/>
            <person name="Fedrigo O."/>
            <person name="Formenti G."/>
            <person name="Rhie A."/>
            <person name="Tracey A."/>
            <person name="Sims Y."/>
            <person name="Jarvis E.D."/>
        </authorList>
    </citation>
    <scope>NUCLEOTIDE SEQUENCE [LARGE SCALE GENOMIC DNA]</scope>
</reference>
<protein>
    <recommendedName>
        <fullName evidence="11">NACHT, LRR and PYD domains-containing protein 12-like</fullName>
    </recommendedName>
</protein>
<dbReference type="InterPro" id="IPR043136">
    <property type="entry name" value="B30.2/SPRY_sf"/>
</dbReference>
<evidence type="ECO:0000259" key="8">
    <source>
        <dbReference type="PROSITE" id="PS50837"/>
    </source>
</evidence>